<dbReference type="SMART" id="SM00382">
    <property type="entry name" value="AAA"/>
    <property type="match status" value="1"/>
</dbReference>
<dbReference type="Gene3D" id="1.10.10.60">
    <property type="entry name" value="Homeodomain-like"/>
    <property type="match status" value="1"/>
</dbReference>
<evidence type="ECO:0000313" key="6">
    <source>
        <dbReference type="EMBL" id="GFH63173.1"/>
    </source>
</evidence>
<proteinExistence type="predicted"/>
<evidence type="ECO:0000256" key="1">
    <source>
        <dbReference type="ARBA" id="ARBA00022741"/>
    </source>
</evidence>
<keyword evidence="3" id="KW-0805">Transcription regulation</keyword>
<comment type="caution">
    <text evidence="6">The sequence shown here is derived from an EMBL/GenBank/DDBJ whole genome shotgun (WGS) entry which is preliminary data.</text>
</comment>
<evidence type="ECO:0000256" key="2">
    <source>
        <dbReference type="ARBA" id="ARBA00022840"/>
    </source>
</evidence>
<protein>
    <submittedName>
        <fullName evidence="6">Sigma-54 dependent transcriptional regulator</fullName>
    </submittedName>
</protein>
<organism evidence="6 7">
    <name type="scientific">Candidatus Desulfovibrio kirbyi</name>
    <dbReference type="NCBI Taxonomy" id="2696086"/>
    <lineage>
        <taxon>Bacteria</taxon>
        <taxon>Pseudomonadati</taxon>
        <taxon>Thermodesulfobacteriota</taxon>
        <taxon>Desulfovibrionia</taxon>
        <taxon>Desulfovibrionales</taxon>
        <taxon>Desulfovibrionaceae</taxon>
        <taxon>Desulfovibrio</taxon>
    </lineage>
</organism>
<dbReference type="AlphaFoldDB" id="A0A6L2R6M3"/>
<evidence type="ECO:0000313" key="7">
    <source>
        <dbReference type="Proteomes" id="UP000505077"/>
    </source>
</evidence>
<name>A0A6L2R6M3_9BACT</name>
<dbReference type="InterPro" id="IPR003593">
    <property type="entry name" value="AAA+_ATPase"/>
</dbReference>
<dbReference type="PROSITE" id="PS00675">
    <property type="entry name" value="SIGMA54_INTERACT_1"/>
    <property type="match status" value="1"/>
</dbReference>
<dbReference type="FunFam" id="3.40.50.300:FF:000006">
    <property type="entry name" value="DNA-binding transcriptional regulator NtrC"/>
    <property type="match status" value="1"/>
</dbReference>
<dbReference type="SUPFAM" id="SSF46689">
    <property type="entry name" value="Homeodomain-like"/>
    <property type="match status" value="1"/>
</dbReference>
<dbReference type="InterPro" id="IPR009057">
    <property type="entry name" value="Homeodomain-like_sf"/>
</dbReference>
<dbReference type="PROSITE" id="PS00688">
    <property type="entry name" value="SIGMA54_INTERACT_3"/>
    <property type="match status" value="1"/>
</dbReference>
<evidence type="ECO:0000259" key="5">
    <source>
        <dbReference type="PROSITE" id="PS50045"/>
    </source>
</evidence>
<evidence type="ECO:0000256" key="3">
    <source>
        <dbReference type="ARBA" id="ARBA00023015"/>
    </source>
</evidence>
<reference evidence="6 7" key="1">
    <citation type="journal article" date="2020" name="ISME J.">
        <title>Parallel Reductive Genome Evolution in Desulfovibrio Ectosymbionts Independently Acquired by Trichonympha Protists in the Termite Gut.</title>
        <authorList>
            <person name="Takeuchi M."/>
            <person name="Kuwahara H."/>
            <person name="Murakami T."/>
            <person name="Takahashi K."/>
            <person name="Kajitani R."/>
            <person name="Toyoda A."/>
            <person name="Itoh T."/>
            <person name="Ohkuma M."/>
            <person name="Hongoh Y."/>
        </authorList>
    </citation>
    <scope>NUCLEOTIDE SEQUENCE [LARGE SCALE GENOMIC DNA]</scope>
    <source>
        <strain evidence="6">ZnDsv-02</strain>
    </source>
</reference>
<dbReference type="Proteomes" id="UP000505077">
    <property type="component" value="Unassembled WGS sequence"/>
</dbReference>
<evidence type="ECO:0000256" key="4">
    <source>
        <dbReference type="ARBA" id="ARBA00023163"/>
    </source>
</evidence>
<dbReference type="Gene3D" id="1.10.8.60">
    <property type="match status" value="1"/>
</dbReference>
<dbReference type="Pfam" id="PF25601">
    <property type="entry name" value="AAA_lid_14"/>
    <property type="match status" value="1"/>
</dbReference>
<keyword evidence="2" id="KW-0067">ATP-binding</keyword>
<feature type="domain" description="Sigma-54 factor interaction" evidence="5">
    <location>
        <begin position="279"/>
        <end position="509"/>
    </location>
</feature>
<dbReference type="Gene3D" id="3.40.50.300">
    <property type="entry name" value="P-loop containing nucleotide triphosphate hydrolases"/>
    <property type="match status" value="1"/>
</dbReference>
<dbReference type="PANTHER" id="PTHR32071:SF57">
    <property type="entry name" value="C4-DICARBOXYLATE TRANSPORT TRANSCRIPTIONAL REGULATORY PROTEIN DCTD"/>
    <property type="match status" value="1"/>
</dbReference>
<dbReference type="InterPro" id="IPR058031">
    <property type="entry name" value="AAA_lid_NorR"/>
</dbReference>
<keyword evidence="1" id="KW-0547">Nucleotide-binding</keyword>
<dbReference type="SUPFAM" id="SSF52540">
    <property type="entry name" value="P-loop containing nucleoside triphosphate hydrolases"/>
    <property type="match status" value="1"/>
</dbReference>
<dbReference type="CDD" id="cd00009">
    <property type="entry name" value="AAA"/>
    <property type="match status" value="1"/>
</dbReference>
<dbReference type="InterPro" id="IPR027417">
    <property type="entry name" value="P-loop_NTPase"/>
</dbReference>
<dbReference type="PANTHER" id="PTHR32071">
    <property type="entry name" value="TRANSCRIPTIONAL REGULATORY PROTEIN"/>
    <property type="match status" value="1"/>
</dbReference>
<gene>
    <name evidence="6" type="ORF">ZNDK_0944</name>
</gene>
<dbReference type="GO" id="GO:0006355">
    <property type="term" value="P:regulation of DNA-templated transcription"/>
    <property type="evidence" value="ECO:0007669"/>
    <property type="project" value="InterPro"/>
</dbReference>
<dbReference type="Pfam" id="PF00158">
    <property type="entry name" value="Sigma54_activat"/>
    <property type="match status" value="1"/>
</dbReference>
<dbReference type="InterPro" id="IPR002078">
    <property type="entry name" value="Sigma_54_int"/>
</dbReference>
<dbReference type="GO" id="GO:0005524">
    <property type="term" value="F:ATP binding"/>
    <property type="evidence" value="ECO:0007669"/>
    <property type="project" value="UniProtKB-KW"/>
</dbReference>
<dbReference type="PROSITE" id="PS50045">
    <property type="entry name" value="SIGMA54_INTERACT_4"/>
    <property type="match status" value="1"/>
</dbReference>
<sequence length="607" mass="67178">MNKAHKNIASLANIQRHVQSYADVISRVTGIDVEIVDSNMVRIAGTGIYEAGVGDSLVNAGEIYKEVARTRETIIVETPRYHVICARCPERATCRECFSLATPIVDGDIHYGVIGFVCFNDTDRDRVLSSQDSYLIFITFLADTLARKVGDLSRLKHATHVLDLMLQVVDMPGQGIMLFDQKGVCIYCNTPAKDLFGIMPETGMNLSAIERNGQSIYEFEEFEVHAPNNRSFSLLGRLKELDAEPHNKATLFVFELPTRLAQFVGDLSAAGAVAEFDSIIGDSNALSKLKNRAMRVAGSNSTVLITGESGTGKELLARAIHQASPRRNAPFIAINCGGIPDTLLESELFGYVSGAFTGASSKGRMGKFELADGGVIFLDEISSMPLYVQVKLLRVLQERSIVRLGSNRLIRVDVRVIAVSNENLQECISRNVFREDLYYRLNVIPLDIPPLRERTGDVAMLADYFLGKYSELFHKKKPRLRASVLRMLEEYDWPGNVRELEHAVEYAVNMMPENGSLDLGCLPVQLLETARKGVKAQRGAPGDGAAMHVRTVTEPLSVLEERAIRAALEIYGRSVEGKKKAAAALGLSLATLYRKMNVFQFEKHRPF</sequence>
<dbReference type="EMBL" id="BLLL01000010">
    <property type="protein sequence ID" value="GFH63173.1"/>
    <property type="molecule type" value="Genomic_DNA"/>
</dbReference>
<accession>A0A6L2R6M3</accession>
<dbReference type="InterPro" id="IPR025662">
    <property type="entry name" value="Sigma_54_int_dom_ATP-bd_1"/>
</dbReference>
<keyword evidence="4" id="KW-0804">Transcription</keyword>
<dbReference type="InterPro" id="IPR025944">
    <property type="entry name" value="Sigma_54_int_dom_CS"/>
</dbReference>